<feature type="domain" description="HTH cro/C1-type" evidence="4">
    <location>
        <begin position="25"/>
        <end position="60"/>
    </location>
</feature>
<dbReference type="PROSITE" id="PS50943">
    <property type="entry name" value="HTH_CROC1"/>
    <property type="match status" value="1"/>
</dbReference>
<dbReference type="InterPro" id="IPR001387">
    <property type="entry name" value="Cro/C1-type_HTH"/>
</dbReference>
<gene>
    <name evidence="5" type="primary">higA-2</name>
    <name evidence="5" type="ORF">NNJEOMEG_00294</name>
</gene>
<dbReference type="Pfam" id="PF01381">
    <property type="entry name" value="HTH_3"/>
    <property type="match status" value="1"/>
</dbReference>
<keyword evidence="2" id="KW-0238">DNA-binding</keyword>
<dbReference type="PANTHER" id="PTHR36511">
    <property type="entry name" value="MERR FAMILY BACTERIAL REGULATORY PROTEIN"/>
    <property type="match status" value="1"/>
</dbReference>
<dbReference type="RefSeq" id="WP_235956788.1">
    <property type="nucleotide sequence ID" value="NZ_BLTE01000001.1"/>
</dbReference>
<sequence>MKKTTLRQIEELCLPPRREFAPAEIKRIRTANNLSQAVFARYLCVGASTVQQWEQGHKKPAGAASRLLDVIDRKGLQALT</sequence>
<reference evidence="5 6" key="1">
    <citation type="submission" date="2020-04" db="EMBL/GenBank/DDBJ databases">
        <authorList>
            <consortium name="Desulfovibrio sp. FSS-1 genome sequencing consortium"/>
            <person name="Shimoshige H."/>
            <person name="Kobayashi H."/>
            <person name="Maekawa T."/>
        </authorList>
    </citation>
    <scope>NUCLEOTIDE SEQUENCE [LARGE SCALE GENOMIC DNA]</scope>
    <source>
        <strain evidence="5 6">SIID29052-01</strain>
    </source>
</reference>
<evidence type="ECO:0000259" key="4">
    <source>
        <dbReference type="PROSITE" id="PS50943"/>
    </source>
</evidence>
<evidence type="ECO:0000256" key="2">
    <source>
        <dbReference type="ARBA" id="ARBA00023125"/>
    </source>
</evidence>
<dbReference type="SUPFAM" id="SSF47413">
    <property type="entry name" value="lambda repressor-like DNA-binding domains"/>
    <property type="match status" value="1"/>
</dbReference>
<dbReference type="SMART" id="SM00530">
    <property type="entry name" value="HTH_XRE"/>
    <property type="match status" value="1"/>
</dbReference>
<reference evidence="5 6" key="2">
    <citation type="submission" date="2020-05" db="EMBL/GenBank/DDBJ databases">
        <title>Draft genome sequence of Desulfovibrio sp. strainFSS-1.</title>
        <authorList>
            <person name="Shimoshige H."/>
            <person name="Kobayashi H."/>
            <person name="Maekawa T."/>
        </authorList>
    </citation>
    <scope>NUCLEOTIDE SEQUENCE [LARGE SCALE GENOMIC DNA]</scope>
    <source>
        <strain evidence="5 6">SIID29052-01</strain>
    </source>
</reference>
<accession>A0A6V8LQQ8</accession>
<evidence type="ECO:0000313" key="5">
    <source>
        <dbReference type="EMBL" id="GFK92469.1"/>
    </source>
</evidence>
<dbReference type="Gene3D" id="1.10.260.40">
    <property type="entry name" value="lambda repressor-like DNA-binding domains"/>
    <property type="match status" value="1"/>
</dbReference>
<evidence type="ECO:0000313" key="6">
    <source>
        <dbReference type="Proteomes" id="UP000494245"/>
    </source>
</evidence>
<protein>
    <submittedName>
        <fullName evidence="5">Antitoxin HigA-2</fullName>
    </submittedName>
</protein>
<comment type="caution">
    <text evidence="5">The sequence shown here is derived from an EMBL/GenBank/DDBJ whole genome shotgun (WGS) entry which is preliminary data.</text>
</comment>
<keyword evidence="3" id="KW-0804">Transcription</keyword>
<dbReference type="AlphaFoldDB" id="A0A6V8LQQ8"/>
<dbReference type="PANTHER" id="PTHR36511:SF3">
    <property type="entry name" value="ANTITOXIN HIGA-2"/>
    <property type="match status" value="1"/>
</dbReference>
<keyword evidence="1" id="KW-0805">Transcription regulation</keyword>
<dbReference type="Proteomes" id="UP000494245">
    <property type="component" value="Unassembled WGS sequence"/>
</dbReference>
<name>A0A6V8LQQ8_9BACT</name>
<dbReference type="CDD" id="cd00093">
    <property type="entry name" value="HTH_XRE"/>
    <property type="match status" value="1"/>
</dbReference>
<dbReference type="EMBL" id="BLTE01000001">
    <property type="protein sequence ID" value="GFK92469.1"/>
    <property type="molecule type" value="Genomic_DNA"/>
</dbReference>
<evidence type="ECO:0000256" key="1">
    <source>
        <dbReference type="ARBA" id="ARBA00023015"/>
    </source>
</evidence>
<keyword evidence="6" id="KW-1185">Reference proteome</keyword>
<dbReference type="InterPro" id="IPR052359">
    <property type="entry name" value="HTH-type_reg/antitoxin"/>
</dbReference>
<proteinExistence type="predicted"/>
<dbReference type="GO" id="GO:0003677">
    <property type="term" value="F:DNA binding"/>
    <property type="evidence" value="ECO:0007669"/>
    <property type="project" value="UniProtKB-KW"/>
</dbReference>
<evidence type="ECO:0000256" key="3">
    <source>
        <dbReference type="ARBA" id="ARBA00023163"/>
    </source>
</evidence>
<organism evidence="5 6">
    <name type="scientific">Fundidesulfovibrio magnetotacticus</name>
    <dbReference type="NCBI Taxonomy" id="2730080"/>
    <lineage>
        <taxon>Bacteria</taxon>
        <taxon>Pseudomonadati</taxon>
        <taxon>Thermodesulfobacteriota</taxon>
        <taxon>Desulfovibrionia</taxon>
        <taxon>Desulfovibrionales</taxon>
        <taxon>Desulfovibrionaceae</taxon>
        <taxon>Fundidesulfovibrio</taxon>
    </lineage>
</organism>
<dbReference type="InterPro" id="IPR010982">
    <property type="entry name" value="Lambda_DNA-bd_dom_sf"/>
</dbReference>